<dbReference type="PIRSF" id="PIRSF010386">
    <property type="entry name" value="RocB"/>
    <property type="match status" value="1"/>
</dbReference>
<evidence type="ECO:0000313" key="2">
    <source>
        <dbReference type="Proteomes" id="UP001152422"/>
    </source>
</evidence>
<dbReference type="SUPFAM" id="SSF53187">
    <property type="entry name" value="Zn-dependent exopeptidases"/>
    <property type="match status" value="1"/>
</dbReference>
<reference evidence="1" key="1">
    <citation type="submission" date="2022-05" db="EMBL/GenBank/DDBJ databases">
        <title>Comparative genomics of Staphylococcus equorum isolates.</title>
        <authorList>
            <person name="Luelf R.H."/>
        </authorList>
    </citation>
    <scope>NUCLEOTIDE SEQUENCE</scope>
    <source>
        <strain evidence="1">TMW 2.2497</strain>
    </source>
</reference>
<dbReference type="EMBL" id="JAMBQA010000002">
    <property type="protein sequence ID" value="MDG0845630.1"/>
    <property type="molecule type" value="Genomic_DNA"/>
</dbReference>
<dbReference type="Proteomes" id="UP001152422">
    <property type="component" value="Unassembled WGS sequence"/>
</dbReference>
<dbReference type="PANTHER" id="PTHR43808:SF27">
    <property type="entry name" value="PROTEIN ROCB"/>
    <property type="match status" value="1"/>
</dbReference>
<dbReference type="GO" id="GO:0016787">
    <property type="term" value="F:hydrolase activity"/>
    <property type="evidence" value="ECO:0007669"/>
    <property type="project" value="InterPro"/>
</dbReference>
<dbReference type="InterPro" id="IPR012166">
    <property type="entry name" value="Uncharacterised_RocB"/>
</dbReference>
<protein>
    <submittedName>
        <fullName evidence="1">M20/M25/M40 family metallo-hydrolase</fullName>
    </submittedName>
</protein>
<dbReference type="PANTHER" id="PTHR43808">
    <property type="entry name" value="ACETYLORNITHINE DEACETYLASE"/>
    <property type="match status" value="1"/>
</dbReference>
<comment type="caution">
    <text evidence="1">The sequence shown here is derived from an EMBL/GenBank/DDBJ whole genome shotgun (WGS) entry which is preliminary data.</text>
</comment>
<organism evidence="1 2">
    <name type="scientific">Staphylococcus equorum</name>
    <dbReference type="NCBI Taxonomy" id="246432"/>
    <lineage>
        <taxon>Bacteria</taxon>
        <taxon>Bacillati</taxon>
        <taxon>Bacillota</taxon>
        <taxon>Bacilli</taxon>
        <taxon>Bacillales</taxon>
        <taxon>Staphylococcaceae</taxon>
        <taxon>Staphylococcus</taxon>
    </lineage>
</organism>
<proteinExistence type="predicted"/>
<keyword evidence="2" id="KW-1185">Reference proteome</keyword>
<dbReference type="InterPro" id="IPR050072">
    <property type="entry name" value="Peptidase_M20A"/>
</dbReference>
<dbReference type="Pfam" id="PF01546">
    <property type="entry name" value="Peptidase_M20"/>
    <property type="match status" value="1"/>
</dbReference>
<dbReference type="AlphaFoldDB" id="A0A9X4L392"/>
<name>A0A9X4L392_9STAP</name>
<sequence>MTKLLWQSYENRLNLLKRLVNHPTVTNSEGELTFPNFVKQLLLQLTYFQEHKKHIQLTQTEDDKEAVVAFYQANTSAKTIVLISHYDTVGVEDYGNFHCNAFNPDELKSLFSQNHHYLNAEAIEDLNNDTYLFGRGTMDMKAGLMLHLSLIELASVEAWDINLILVTVPDEEVNSSGMRKAVEAIAELKQQYHLDIQLHLNSEPTFQQAGADEKHYTYSGSIGKIMPGVLCYGKETHVGNPLDGLSSNFMMSYITQEIEYNNTFREFFENDATPVPVSLHMRDYKLAYDVQTPFRTIGLFNVFLFKNKPADVFRQFIDSVIHATERCESDWLSILEEQEKEFDTKINVLTYEQLKRYAIKQHGEAYITMQIDKAIQETDELHLQSVNVADKLMQTCKDIAPAVVTFFATPYYPAVNSSYDKRIESTVELVRRTLRDQFQRQSERVHYFNGISDSSYLNFDGDMEQIAAYEKNTPNFNKTYQLPFEVIKAVSAPILLCGTIGKDAHKVSERLHKKSAFEELPVVLEQIINSYIESAKEQE</sequence>
<dbReference type="Gene3D" id="3.40.630.10">
    <property type="entry name" value="Zn peptidases"/>
    <property type="match status" value="1"/>
</dbReference>
<accession>A0A9X4L392</accession>
<dbReference type="InterPro" id="IPR002933">
    <property type="entry name" value="Peptidase_M20"/>
</dbReference>
<evidence type="ECO:0000313" key="1">
    <source>
        <dbReference type="EMBL" id="MDG0845630.1"/>
    </source>
</evidence>
<gene>
    <name evidence="1" type="ORF">M4L89_05285</name>
</gene>
<dbReference type="RefSeq" id="WP_277583011.1">
    <property type="nucleotide sequence ID" value="NZ_JAMBPY010000002.1"/>
</dbReference>